<evidence type="ECO:0000313" key="3">
    <source>
        <dbReference type="EMBL" id="VDI30874.1"/>
    </source>
</evidence>
<dbReference type="OrthoDB" id="10578254at2759"/>
<dbReference type="AlphaFoldDB" id="A0A8B6E8U5"/>
<proteinExistence type="predicted"/>
<keyword evidence="2" id="KW-0472">Membrane</keyword>
<gene>
    <name evidence="3" type="ORF">MGAL_10B077352</name>
</gene>
<accession>A0A8B6E8U5</accession>
<feature type="region of interest" description="Disordered" evidence="1">
    <location>
        <begin position="54"/>
        <end position="121"/>
    </location>
</feature>
<dbReference type="EMBL" id="UYJE01004727">
    <property type="protein sequence ID" value="VDI30874.1"/>
    <property type="molecule type" value="Genomic_DNA"/>
</dbReference>
<evidence type="ECO:0000256" key="1">
    <source>
        <dbReference type="SAM" id="MobiDB-lite"/>
    </source>
</evidence>
<organism evidence="3 4">
    <name type="scientific">Mytilus galloprovincialis</name>
    <name type="common">Mediterranean mussel</name>
    <dbReference type="NCBI Taxonomy" id="29158"/>
    <lineage>
        <taxon>Eukaryota</taxon>
        <taxon>Metazoa</taxon>
        <taxon>Spiralia</taxon>
        <taxon>Lophotrochozoa</taxon>
        <taxon>Mollusca</taxon>
        <taxon>Bivalvia</taxon>
        <taxon>Autobranchia</taxon>
        <taxon>Pteriomorphia</taxon>
        <taxon>Mytilida</taxon>
        <taxon>Mytiloidea</taxon>
        <taxon>Mytilidae</taxon>
        <taxon>Mytilinae</taxon>
        <taxon>Mytilus</taxon>
    </lineage>
</organism>
<comment type="caution">
    <text evidence="3">The sequence shown here is derived from an EMBL/GenBank/DDBJ whole genome shotgun (WGS) entry which is preliminary data.</text>
</comment>
<sequence>IGTIAGSIVGGVVVVAIVIGIIICCVITHKHQQKRIKQRQQRQGIVTIVHTGGMQHQGMPYSHPPPDYSPFGPAAGGQMGGNPAYPPPSTYGQPHGMPMTTGGQATGGMMTTSHMDPPPYK</sequence>
<keyword evidence="2" id="KW-0812">Transmembrane</keyword>
<evidence type="ECO:0000313" key="4">
    <source>
        <dbReference type="Proteomes" id="UP000596742"/>
    </source>
</evidence>
<feature type="compositionally biased region" description="Low complexity" evidence="1">
    <location>
        <begin position="96"/>
        <end position="112"/>
    </location>
</feature>
<name>A0A8B6E8U5_MYTGA</name>
<feature type="non-terminal residue" evidence="3">
    <location>
        <position position="1"/>
    </location>
</feature>
<evidence type="ECO:0000256" key="2">
    <source>
        <dbReference type="SAM" id="Phobius"/>
    </source>
</evidence>
<keyword evidence="2" id="KW-1133">Transmembrane helix</keyword>
<reference evidence="3" key="1">
    <citation type="submission" date="2018-11" db="EMBL/GenBank/DDBJ databases">
        <authorList>
            <person name="Alioto T."/>
            <person name="Alioto T."/>
        </authorList>
    </citation>
    <scope>NUCLEOTIDE SEQUENCE</scope>
</reference>
<feature type="transmembrane region" description="Helical" evidence="2">
    <location>
        <begin position="6"/>
        <end position="29"/>
    </location>
</feature>
<dbReference type="Proteomes" id="UP000596742">
    <property type="component" value="Unassembled WGS sequence"/>
</dbReference>
<keyword evidence="4" id="KW-1185">Reference proteome</keyword>
<protein>
    <submittedName>
        <fullName evidence="3">Uncharacterized protein</fullName>
    </submittedName>
</protein>